<dbReference type="AlphaFoldDB" id="A0AAN9RUA9"/>
<reference evidence="3 4" key="1">
    <citation type="submission" date="2024-01" db="EMBL/GenBank/DDBJ databases">
        <title>The genomes of 5 underutilized Papilionoideae crops provide insights into root nodulation and disease resistanc.</title>
        <authorList>
            <person name="Jiang F."/>
        </authorList>
    </citation>
    <scope>NUCLEOTIDE SEQUENCE [LARGE SCALE GENOMIC DNA]</scope>
    <source>
        <strain evidence="3">DUOXIRENSHENG_FW03</strain>
        <tissue evidence="3">Leaves</tissue>
    </source>
</reference>
<organism evidence="3 4">
    <name type="scientific">Psophocarpus tetragonolobus</name>
    <name type="common">Winged bean</name>
    <name type="synonym">Dolichos tetragonolobus</name>
    <dbReference type="NCBI Taxonomy" id="3891"/>
    <lineage>
        <taxon>Eukaryota</taxon>
        <taxon>Viridiplantae</taxon>
        <taxon>Streptophyta</taxon>
        <taxon>Embryophyta</taxon>
        <taxon>Tracheophyta</taxon>
        <taxon>Spermatophyta</taxon>
        <taxon>Magnoliopsida</taxon>
        <taxon>eudicotyledons</taxon>
        <taxon>Gunneridae</taxon>
        <taxon>Pentapetalae</taxon>
        <taxon>rosids</taxon>
        <taxon>fabids</taxon>
        <taxon>Fabales</taxon>
        <taxon>Fabaceae</taxon>
        <taxon>Papilionoideae</taxon>
        <taxon>50 kb inversion clade</taxon>
        <taxon>NPAAA clade</taxon>
        <taxon>indigoferoid/millettioid clade</taxon>
        <taxon>Phaseoleae</taxon>
        <taxon>Psophocarpus</taxon>
    </lineage>
</organism>
<evidence type="ECO:0008006" key="5">
    <source>
        <dbReference type="Google" id="ProtNLM"/>
    </source>
</evidence>
<accession>A0AAN9RUA9</accession>
<name>A0AAN9RUA9_PSOTE</name>
<dbReference type="InterPro" id="IPR000757">
    <property type="entry name" value="Beta-glucanase-like"/>
</dbReference>
<dbReference type="Gene3D" id="2.60.120.200">
    <property type="match status" value="1"/>
</dbReference>
<dbReference type="Pfam" id="PF13960">
    <property type="entry name" value="DUF4218"/>
    <property type="match status" value="1"/>
</dbReference>
<dbReference type="Pfam" id="PF00722">
    <property type="entry name" value="Glyco_hydro_16"/>
    <property type="match status" value="1"/>
</dbReference>
<dbReference type="Proteomes" id="UP001386955">
    <property type="component" value="Unassembled WGS sequence"/>
</dbReference>
<dbReference type="SUPFAM" id="SSF49899">
    <property type="entry name" value="Concanavalin A-like lectins/glucanases"/>
    <property type="match status" value="1"/>
</dbReference>
<feature type="domain" description="GH16" evidence="1">
    <location>
        <begin position="255"/>
        <end position="307"/>
    </location>
</feature>
<evidence type="ECO:0000259" key="2">
    <source>
        <dbReference type="Pfam" id="PF13960"/>
    </source>
</evidence>
<evidence type="ECO:0000313" key="3">
    <source>
        <dbReference type="EMBL" id="KAK7383378.1"/>
    </source>
</evidence>
<feature type="domain" description="DUF4218" evidence="2">
    <location>
        <begin position="95"/>
        <end position="164"/>
    </location>
</feature>
<dbReference type="InterPro" id="IPR013320">
    <property type="entry name" value="ConA-like_dom_sf"/>
</dbReference>
<dbReference type="PANTHER" id="PTHR48258">
    <property type="entry name" value="DUF4218 DOMAIN-CONTAINING PROTEIN-RELATED"/>
    <property type="match status" value="1"/>
</dbReference>
<comment type="caution">
    <text evidence="3">The sequence shown here is derived from an EMBL/GenBank/DDBJ whole genome shotgun (WGS) entry which is preliminary data.</text>
</comment>
<dbReference type="InterPro" id="IPR025452">
    <property type="entry name" value="DUF4218"/>
</dbReference>
<dbReference type="GO" id="GO:0005975">
    <property type="term" value="P:carbohydrate metabolic process"/>
    <property type="evidence" value="ECO:0007669"/>
    <property type="project" value="InterPro"/>
</dbReference>
<gene>
    <name evidence="3" type="ORF">VNO78_29056</name>
</gene>
<keyword evidence="4" id="KW-1185">Reference proteome</keyword>
<dbReference type="GO" id="GO:0004553">
    <property type="term" value="F:hydrolase activity, hydrolyzing O-glycosyl compounds"/>
    <property type="evidence" value="ECO:0007669"/>
    <property type="project" value="InterPro"/>
</dbReference>
<proteinExistence type="predicted"/>
<protein>
    <recommendedName>
        <fullName evidence="5">DUF4218 domain-containing protein</fullName>
    </recommendedName>
</protein>
<sequence length="399" mass="46893">MVYVGDGTPNKNGSIELNIVDYLFRVGRALYGQPMQLSDSSSAFLNSDFDYEVLLRLCLCVRLVVSLYDSLVELLLPVTFALSEDVCVENISVPTYEARIAGPVHYRWMYPIERFLHKLKTYVRNRNYPEGSIAEGYLADECLTFCSRYLNNDVQTKFNKLLRNLDGPVGNGMMTGLEPVVWEQAHRYVLFNCELTKAFVKEHEEFLSRHAYEDRLNQSACLMIFNNSQDGDGHPRHNRRHICCHPKGHHVIKLIEFLGSLTGNAYILHTNIFTQGKGNREQQFYLWFDPTRNFHTYSINWRPQHIMLAYYDAFQYSIIEYFGKYNDLHFGSLSLEGSLALIPICEQGLVNTLQDDEMEKKRMRQSEREWRRLRDYKMESEKEWCWFRDDEMEKKKLKA</sequence>
<evidence type="ECO:0000259" key="1">
    <source>
        <dbReference type="Pfam" id="PF00722"/>
    </source>
</evidence>
<evidence type="ECO:0000313" key="4">
    <source>
        <dbReference type="Proteomes" id="UP001386955"/>
    </source>
</evidence>
<dbReference type="EMBL" id="JAYMYS010000008">
    <property type="protein sequence ID" value="KAK7383378.1"/>
    <property type="molecule type" value="Genomic_DNA"/>
</dbReference>